<sequence>MLNLDAEKQRLEPWWFTVQAAIGDLPAVEVHFVPIGRVALRNARRAAASAIGSGLPDDDDAPLPNELVEQAGDILSESLLMAGIDDWRGVGDGDGNPVTVTPERLAIFLADPIRFERLDEAYVRPFVMKELEKNGSSPLPNGISAGATQEVDIANRSARRSVTAGAKRTRKKGARKAAPIAKTNCAPTPGSPSGT</sequence>
<dbReference type="EMBL" id="CP022745">
    <property type="protein sequence ID" value="ASY44982.1"/>
    <property type="molecule type" value="Genomic_DNA"/>
</dbReference>
<evidence type="ECO:0000313" key="2">
    <source>
        <dbReference type="EMBL" id="ASY44982.1"/>
    </source>
</evidence>
<evidence type="ECO:0000256" key="1">
    <source>
        <dbReference type="SAM" id="MobiDB-lite"/>
    </source>
</evidence>
<dbReference type="AlphaFoldDB" id="A0A249MUL7"/>
<feature type="region of interest" description="Disordered" evidence="1">
    <location>
        <begin position="138"/>
        <end position="195"/>
    </location>
</feature>
<accession>A0A249MUL7</accession>
<reference evidence="2 3" key="1">
    <citation type="submission" date="2017-08" db="EMBL/GenBank/DDBJ databases">
        <title>Whole Genome Sequence of Sphingobium hydrophobicum C1: Insights into Adaption to the Electronic-waste Contaminated Sediment.</title>
        <authorList>
            <person name="Song D."/>
            <person name="Chen X."/>
            <person name="Xu M."/>
        </authorList>
    </citation>
    <scope>NUCLEOTIDE SEQUENCE [LARGE SCALE GENOMIC DNA]</scope>
    <source>
        <strain evidence="2 3">C1</strain>
    </source>
</reference>
<dbReference type="RefSeq" id="WP_095687048.1">
    <property type="nucleotide sequence ID" value="NZ_CP022745.1"/>
</dbReference>
<dbReference type="Proteomes" id="UP000217141">
    <property type="component" value="Chromosome I"/>
</dbReference>
<organism evidence="2 3">
    <name type="scientific">Sphingobium xenophagum</name>
    <dbReference type="NCBI Taxonomy" id="121428"/>
    <lineage>
        <taxon>Bacteria</taxon>
        <taxon>Pseudomonadati</taxon>
        <taxon>Pseudomonadota</taxon>
        <taxon>Alphaproteobacteria</taxon>
        <taxon>Sphingomonadales</taxon>
        <taxon>Sphingomonadaceae</taxon>
        <taxon>Sphingobium</taxon>
    </lineage>
</organism>
<protein>
    <submittedName>
        <fullName evidence="2">Uncharacterized protein</fullName>
    </submittedName>
</protein>
<dbReference type="KEGG" id="shyd:CJD35_11430"/>
<evidence type="ECO:0000313" key="3">
    <source>
        <dbReference type="Proteomes" id="UP000217141"/>
    </source>
</evidence>
<gene>
    <name evidence="2" type="ORF">CJD35_11430</name>
</gene>
<name>A0A249MUL7_SPHXE</name>
<proteinExistence type="predicted"/>